<keyword evidence="1" id="KW-1133">Transmembrane helix</keyword>
<dbReference type="Pfam" id="PF10067">
    <property type="entry name" value="DUF2306"/>
    <property type="match status" value="1"/>
</dbReference>
<feature type="transmembrane region" description="Helical" evidence="1">
    <location>
        <begin position="177"/>
        <end position="199"/>
    </location>
</feature>
<evidence type="ECO:0000313" key="2">
    <source>
        <dbReference type="EMBL" id="GAA5082769.1"/>
    </source>
</evidence>
<evidence type="ECO:0000313" key="3">
    <source>
        <dbReference type="Proteomes" id="UP001501083"/>
    </source>
</evidence>
<keyword evidence="1" id="KW-0472">Membrane</keyword>
<organism evidence="2 3">
    <name type="scientific">Lysobacter panacisoli</name>
    <dbReference type="NCBI Taxonomy" id="1255263"/>
    <lineage>
        <taxon>Bacteria</taxon>
        <taxon>Pseudomonadati</taxon>
        <taxon>Pseudomonadota</taxon>
        <taxon>Gammaproteobacteria</taxon>
        <taxon>Lysobacterales</taxon>
        <taxon>Lysobacteraceae</taxon>
        <taxon>Lysobacter</taxon>
    </lineage>
</organism>
<feature type="transmembrane region" description="Helical" evidence="1">
    <location>
        <begin position="85"/>
        <end position="104"/>
    </location>
</feature>
<dbReference type="RefSeq" id="WP_158983902.1">
    <property type="nucleotide sequence ID" value="NZ_BAABKY010000006.1"/>
</dbReference>
<comment type="caution">
    <text evidence="2">The sequence shown here is derived from an EMBL/GenBank/DDBJ whole genome shotgun (WGS) entry which is preliminary data.</text>
</comment>
<proteinExistence type="predicted"/>
<keyword evidence="1" id="KW-0812">Transmembrane</keyword>
<feature type="transmembrane region" description="Helical" evidence="1">
    <location>
        <begin position="12"/>
        <end position="33"/>
    </location>
</feature>
<evidence type="ECO:0008006" key="4">
    <source>
        <dbReference type="Google" id="ProtNLM"/>
    </source>
</evidence>
<accession>A0ABP9LQP7</accession>
<gene>
    <name evidence="2" type="ORF">GCM10025759_34920</name>
</gene>
<reference evidence="3" key="1">
    <citation type="journal article" date="2019" name="Int. J. Syst. Evol. Microbiol.">
        <title>The Global Catalogue of Microorganisms (GCM) 10K type strain sequencing project: providing services to taxonomists for standard genome sequencing and annotation.</title>
        <authorList>
            <consortium name="The Broad Institute Genomics Platform"/>
            <consortium name="The Broad Institute Genome Sequencing Center for Infectious Disease"/>
            <person name="Wu L."/>
            <person name="Ma J."/>
        </authorList>
    </citation>
    <scope>NUCLEOTIDE SEQUENCE [LARGE SCALE GENOMIC DNA]</scope>
    <source>
        <strain evidence="3">JCM 19212</strain>
    </source>
</reference>
<sequence length="218" mass="23706">MAVSLRSSAVWSSNLVFSVLCAGVAGWAFVYLFRDFEAGNRFAEQFARSGLDVPAHLFGGGVALLLSPMQLSTSLRRRWPRLHRIGGGLYTACVLVGGLAGLSLAQHAQGGWPSRVAFTLLAVTWLTVTTIGIAHAIARRHEAHRRWMWRSVALTASAITLRLTMGVGIGALHLPPLSVYVFAAWSCWTINLAVCELLLHRQSRSARGMPSAFRRSPA</sequence>
<keyword evidence="3" id="KW-1185">Reference proteome</keyword>
<dbReference type="InterPro" id="IPR018750">
    <property type="entry name" value="DUF2306_membrane"/>
</dbReference>
<dbReference type="Proteomes" id="UP001501083">
    <property type="component" value="Unassembled WGS sequence"/>
</dbReference>
<protein>
    <recommendedName>
        <fullName evidence="4">DUF2306 domain-containing protein</fullName>
    </recommendedName>
</protein>
<feature type="transmembrane region" description="Helical" evidence="1">
    <location>
        <begin position="116"/>
        <end position="137"/>
    </location>
</feature>
<dbReference type="EMBL" id="BAABKY010000006">
    <property type="protein sequence ID" value="GAA5082769.1"/>
    <property type="molecule type" value="Genomic_DNA"/>
</dbReference>
<feature type="transmembrane region" description="Helical" evidence="1">
    <location>
        <begin position="149"/>
        <end position="171"/>
    </location>
</feature>
<evidence type="ECO:0000256" key="1">
    <source>
        <dbReference type="SAM" id="Phobius"/>
    </source>
</evidence>
<name>A0ABP9LQP7_9GAMM</name>